<dbReference type="InterPro" id="IPR013786">
    <property type="entry name" value="AcylCoA_DH/ox_N"/>
</dbReference>
<gene>
    <name evidence="11" type="ORF">ACFOMF_00320</name>
</gene>
<evidence type="ECO:0000313" key="11">
    <source>
        <dbReference type="EMBL" id="MFC3606233.1"/>
    </source>
</evidence>
<sequence>MSEYLPPLSDTRFVLEEVVCLEDLCQGLDLGEFDLEMATQILAEAGRLAADVLAPLNAAGDRDGARLGEAGVQETPGFAKAYRLFCAGGWSALSAQPEIGGQGLPQVLATAVNELWHSANMAFALCPLLSLGAIEALRHHASPALQARYLPKLVSGEWTGTMNLTEPDAGSDLAAVKTRAVPEGEHYRLSGQKIFITWGEHGMSDNILHLVLARLPEAPAGVKGLSLFLVPRFIPGDEGTPGPNEVRCLSLEHKLGIHGSPTCVMNLGGDRGALGYLIGEPHAGLACMFTMMNHARQAVGMQGLAIAERAYQAARGYARQRLQGTARDGSRFAIIRFPDVRRMLMQMKAAVEAMRALALIAAAEVDRAEHGDQASARAHQRRVDLYTPIVKGWMTELAQEVTSLAVQVHGGAGYIEETGVARHFRDARILPIYEGTNGIQALDLVGRKTLADGGETLAALFDEIEGTLGALVCEPRCGVLAEALGAALEAARAAWQRLLKGAGDDPALAGSVSFNFMQLMGYLCGGWAIARSALAAALMLGAGRGDPAFLEAKLITARFYAEHLLPRTQALLLSVQAGSGSIMALPEDAF</sequence>
<dbReference type="InterPro" id="IPR036250">
    <property type="entry name" value="AcylCo_DH-like_C"/>
</dbReference>
<dbReference type="Pfam" id="PF02770">
    <property type="entry name" value="Acyl-CoA_dh_M"/>
    <property type="match status" value="1"/>
</dbReference>
<dbReference type="Gene3D" id="1.20.140.10">
    <property type="entry name" value="Butyryl-CoA Dehydrogenase, subunit A, domain 3"/>
    <property type="match status" value="1"/>
</dbReference>
<evidence type="ECO:0000256" key="3">
    <source>
        <dbReference type="ARBA" id="ARBA00022630"/>
    </source>
</evidence>
<dbReference type="Pfam" id="PF12806">
    <property type="entry name" value="Acyl-CoA_dh_C"/>
    <property type="match status" value="1"/>
</dbReference>
<dbReference type="RefSeq" id="WP_386360051.1">
    <property type="nucleotide sequence ID" value="NZ_JBHRXZ010000001.1"/>
</dbReference>
<keyword evidence="3 6" id="KW-0285">Flavoprotein</keyword>
<evidence type="ECO:0000313" key="12">
    <source>
        <dbReference type="Proteomes" id="UP001595630"/>
    </source>
</evidence>
<evidence type="ECO:0000259" key="10">
    <source>
        <dbReference type="Pfam" id="PF12806"/>
    </source>
</evidence>
<feature type="domain" description="Acyl-CoA dehydrogenase/oxidase C-terminal" evidence="7">
    <location>
        <begin position="283"/>
        <end position="443"/>
    </location>
</feature>
<dbReference type="PROSITE" id="PS00073">
    <property type="entry name" value="ACYL_COA_DH_2"/>
    <property type="match status" value="1"/>
</dbReference>
<comment type="similarity">
    <text evidence="2 6">Belongs to the acyl-CoA dehydrogenase family.</text>
</comment>
<dbReference type="Proteomes" id="UP001595630">
    <property type="component" value="Unassembled WGS sequence"/>
</dbReference>
<dbReference type="PANTHER" id="PTHR42803:SF1">
    <property type="entry name" value="BROAD-SPECIFICITY LINEAR ACYL-COA DEHYDROGENASE FADE5"/>
    <property type="match status" value="1"/>
</dbReference>
<evidence type="ECO:0000259" key="9">
    <source>
        <dbReference type="Pfam" id="PF02771"/>
    </source>
</evidence>
<dbReference type="EMBL" id="JBHRXZ010000001">
    <property type="protein sequence ID" value="MFC3606233.1"/>
    <property type="molecule type" value="Genomic_DNA"/>
</dbReference>
<accession>A0ABV7T3W9</accession>
<evidence type="ECO:0000259" key="8">
    <source>
        <dbReference type="Pfam" id="PF02770"/>
    </source>
</evidence>
<dbReference type="Pfam" id="PF00441">
    <property type="entry name" value="Acyl-CoA_dh_1"/>
    <property type="match status" value="1"/>
</dbReference>
<feature type="domain" description="Acetyl-CoA dehydrogenase-like C-terminal" evidence="10">
    <location>
        <begin position="461"/>
        <end position="586"/>
    </location>
</feature>
<dbReference type="GO" id="GO:0016491">
    <property type="term" value="F:oxidoreductase activity"/>
    <property type="evidence" value="ECO:0007669"/>
    <property type="project" value="UniProtKB-KW"/>
</dbReference>
<protein>
    <submittedName>
        <fullName evidence="11">Acyl-CoA dehydrogenase</fullName>
        <ecNumber evidence="11">1.3.8.-</ecNumber>
    </submittedName>
</protein>
<evidence type="ECO:0000256" key="5">
    <source>
        <dbReference type="ARBA" id="ARBA00023002"/>
    </source>
</evidence>
<dbReference type="PANTHER" id="PTHR42803">
    <property type="entry name" value="ACYL-COA DEHYDROGENASE"/>
    <property type="match status" value="1"/>
</dbReference>
<evidence type="ECO:0000259" key="7">
    <source>
        <dbReference type="Pfam" id="PF00441"/>
    </source>
</evidence>
<proteinExistence type="inferred from homology"/>
<evidence type="ECO:0000256" key="1">
    <source>
        <dbReference type="ARBA" id="ARBA00001974"/>
    </source>
</evidence>
<dbReference type="InterPro" id="IPR046373">
    <property type="entry name" value="Acyl-CoA_Oxase/DH_mid-dom_sf"/>
</dbReference>
<name>A0ABV7T3W9_9GAMM</name>
<feature type="domain" description="Acyl-CoA oxidase/dehydrogenase middle" evidence="8">
    <location>
        <begin position="162"/>
        <end position="265"/>
    </location>
</feature>
<keyword evidence="5 6" id="KW-0560">Oxidoreductase</keyword>
<dbReference type="SUPFAM" id="SSF56645">
    <property type="entry name" value="Acyl-CoA dehydrogenase NM domain-like"/>
    <property type="match status" value="1"/>
</dbReference>
<evidence type="ECO:0000256" key="2">
    <source>
        <dbReference type="ARBA" id="ARBA00009347"/>
    </source>
</evidence>
<reference evidence="12" key="1">
    <citation type="journal article" date="2019" name="Int. J. Syst. Evol. Microbiol.">
        <title>The Global Catalogue of Microorganisms (GCM) 10K type strain sequencing project: providing services to taxonomists for standard genome sequencing and annotation.</title>
        <authorList>
            <consortium name="The Broad Institute Genomics Platform"/>
            <consortium name="The Broad Institute Genome Sequencing Center for Infectious Disease"/>
            <person name="Wu L."/>
            <person name="Ma J."/>
        </authorList>
    </citation>
    <scope>NUCLEOTIDE SEQUENCE [LARGE SCALE GENOMIC DNA]</scope>
    <source>
        <strain evidence="12">KCTC 42447</strain>
    </source>
</reference>
<dbReference type="Pfam" id="PF02771">
    <property type="entry name" value="Acyl-CoA_dh_N"/>
    <property type="match status" value="1"/>
</dbReference>
<dbReference type="InterPro" id="IPR037069">
    <property type="entry name" value="AcylCoA_DH/ox_N_sf"/>
</dbReference>
<dbReference type="InterPro" id="IPR009100">
    <property type="entry name" value="AcylCoA_DH/oxidase_NM_dom_sf"/>
</dbReference>
<dbReference type="EC" id="1.3.8.-" evidence="11"/>
<dbReference type="InterPro" id="IPR052166">
    <property type="entry name" value="Diverse_Acyl-CoA_DH"/>
</dbReference>
<dbReference type="Gene3D" id="1.10.540.10">
    <property type="entry name" value="Acyl-CoA dehydrogenase/oxidase, N-terminal domain"/>
    <property type="match status" value="1"/>
</dbReference>
<dbReference type="InterPro" id="IPR025878">
    <property type="entry name" value="Acyl-CoA_dh-like_C_dom"/>
</dbReference>
<evidence type="ECO:0000256" key="4">
    <source>
        <dbReference type="ARBA" id="ARBA00022827"/>
    </source>
</evidence>
<dbReference type="InterPro" id="IPR009075">
    <property type="entry name" value="AcylCo_DH/oxidase_C"/>
</dbReference>
<keyword evidence="4 6" id="KW-0274">FAD</keyword>
<evidence type="ECO:0000256" key="6">
    <source>
        <dbReference type="RuleBase" id="RU362125"/>
    </source>
</evidence>
<dbReference type="Gene3D" id="2.40.110.10">
    <property type="entry name" value="Butyryl-CoA Dehydrogenase, subunit A, domain 2"/>
    <property type="match status" value="1"/>
</dbReference>
<organism evidence="11 12">
    <name type="scientific">Stutzerimonas tarimensis</name>
    <dbReference type="NCBI Taxonomy" id="1507735"/>
    <lineage>
        <taxon>Bacteria</taxon>
        <taxon>Pseudomonadati</taxon>
        <taxon>Pseudomonadota</taxon>
        <taxon>Gammaproteobacteria</taxon>
        <taxon>Pseudomonadales</taxon>
        <taxon>Pseudomonadaceae</taxon>
        <taxon>Stutzerimonas</taxon>
    </lineage>
</organism>
<keyword evidence="12" id="KW-1185">Reference proteome</keyword>
<dbReference type="SUPFAM" id="SSF47203">
    <property type="entry name" value="Acyl-CoA dehydrogenase C-terminal domain-like"/>
    <property type="match status" value="1"/>
</dbReference>
<dbReference type="InterPro" id="IPR006091">
    <property type="entry name" value="Acyl-CoA_Oxase/DH_mid-dom"/>
</dbReference>
<comment type="caution">
    <text evidence="11">The sequence shown here is derived from an EMBL/GenBank/DDBJ whole genome shotgun (WGS) entry which is preliminary data.</text>
</comment>
<feature type="domain" description="Acyl-CoA dehydrogenase/oxidase N-terminal" evidence="9">
    <location>
        <begin position="40"/>
        <end position="157"/>
    </location>
</feature>
<comment type="cofactor">
    <cofactor evidence="1 6">
        <name>FAD</name>
        <dbReference type="ChEBI" id="CHEBI:57692"/>
    </cofactor>
</comment>
<dbReference type="InterPro" id="IPR006089">
    <property type="entry name" value="Acyl-CoA_DH_CS"/>
</dbReference>